<keyword evidence="2" id="KW-1185">Reference proteome</keyword>
<gene>
    <name evidence="1" type="ORF">PV04_08518</name>
</gene>
<dbReference type="HOGENOM" id="CLU_806533_0_0_1"/>
<accession>A0A0D2CEM8</accession>
<name>A0A0D2CEM8_9EURO</name>
<protein>
    <submittedName>
        <fullName evidence="1">Uncharacterized protein</fullName>
    </submittedName>
</protein>
<reference evidence="1 2" key="1">
    <citation type="submission" date="2015-01" db="EMBL/GenBank/DDBJ databases">
        <title>The Genome Sequence of Capronia semiimmersa CBS27337.</title>
        <authorList>
            <consortium name="The Broad Institute Genomics Platform"/>
            <person name="Cuomo C."/>
            <person name="de Hoog S."/>
            <person name="Gorbushina A."/>
            <person name="Stielow B."/>
            <person name="Teixiera M."/>
            <person name="Abouelleil A."/>
            <person name="Chapman S.B."/>
            <person name="Priest M."/>
            <person name="Young S.K."/>
            <person name="Wortman J."/>
            <person name="Nusbaum C."/>
            <person name="Birren B."/>
        </authorList>
    </citation>
    <scope>NUCLEOTIDE SEQUENCE [LARGE SCALE GENOMIC DNA]</scope>
    <source>
        <strain evidence="1 2">CBS 27337</strain>
    </source>
</reference>
<dbReference type="AlphaFoldDB" id="A0A0D2CEM8"/>
<dbReference type="EMBL" id="KN846961">
    <property type="protein sequence ID" value="KIW63521.1"/>
    <property type="molecule type" value="Genomic_DNA"/>
</dbReference>
<organism evidence="1 2">
    <name type="scientific">Phialophora macrospora</name>
    <dbReference type="NCBI Taxonomy" id="1851006"/>
    <lineage>
        <taxon>Eukaryota</taxon>
        <taxon>Fungi</taxon>
        <taxon>Dikarya</taxon>
        <taxon>Ascomycota</taxon>
        <taxon>Pezizomycotina</taxon>
        <taxon>Eurotiomycetes</taxon>
        <taxon>Chaetothyriomycetidae</taxon>
        <taxon>Chaetothyriales</taxon>
        <taxon>Herpotrichiellaceae</taxon>
        <taxon>Phialophora</taxon>
    </lineage>
</organism>
<evidence type="ECO:0000313" key="1">
    <source>
        <dbReference type="EMBL" id="KIW63521.1"/>
    </source>
</evidence>
<proteinExistence type="predicted"/>
<evidence type="ECO:0000313" key="2">
    <source>
        <dbReference type="Proteomes" id="UP000054266"/>
    </source>
</evidence>
<dbReference type="Proteomes" id="UP000054266">
    <property type="component" value="Unassembled WGS sequence"/>
</dbReference>
<sequence length="344" mass="36679">MVKLEVKLGSLEIALVVVLDKLVGRLAGEKDVEKELVLDALGPITKDKLNVVEVKEPGGPALELLELLSIVDPRNIEFELFPDSVSDRSLEDTRAVELVEAVEPKTGSLVELPMLVEFTMPETFVDTVIEPVIIPTLELEDRDRVVVVIVPEEELEGLTAVVVDPGIGPPVTVEPPTEVEGRLVDVAEVLDINIVLPLVVDLRLMPPPTLELPDRVVDVPVLALLKGAVELADAALGSLITLEVLVALDVDVLEPLETPALDAEVDTEAVTELEELKDEDGFGPEPVAEALLDPLEVDPGDGPLVSLGPEVDKVDIVVDPAIGSPGLLNLETDVAVALEVEPGL</sequence>